<evidence type="ECO:0000256" key="2">
    <source>
        <dbReference type="PROSITE-ProRule" id="PRU00335"/>
    </source>
</evidence>
<dbReference type="InterPro" id="IPR023772">
    <property type="entry name" value="DNA-bd_HTH_TetR-type_CS"/>
</dbReference>
<dbReference type="PROSITE" id="PS01081">
    <property type="entry name" value="HTH_TETR_1"/>
    <property type="match status" value="1"/>
</dbReference>
<dbReference type="PANTHER" id="PTHR30055">
    <property type="entry name" value="HTH-TYPE TRANSCRIPTIONAL REGULATOR RUTR"/>
    <property type="match status" value="1"/>
</dbReference>
<evidence type="ECO:0000313" key="5">
    <source>
        <dbReference type="Proteomes" id="UP000612893"/>
    </source>
</evidence>
<protein>
    <submittedName>
        <fullName evidence="4">TetR/AcrR family transcriptional regulator</fullName>
    </submittedName>
</protein>
<dbReference type="GO" id="GO:0006355">
    <property type="term" value="P:regulation of DNA-templated transcription"/>
    <property type="evidence" value="ECO:0007669"/>
    <property type="project" value="UniProtKB-ARBA"/>
</dbReference>
<dbReference type="EMBL" id="JAEKNR010000037">
    <property type="protein sequence ID" value="MBJ7597088.1"/>
    <property type="molecule type" value="Genomic_DNA"/>
</dbReference>
<dbReference type="Proteomes" id="UP000612893">
    <property type="component" value="Unassembled WGS sequence"/>
</dbReference>
<keyword evidence="5" id="KW-1185">Reference proteome</keyword>
<accession>A0A934K5I1</accession>
<feature type="domain" description="HTH tetR-type" evidence="3">
    <location>
        <begin position="15"/>
        <end position="73"/>
    </location>
</feature>
<dbReference type="SUPFAM" id="SSF46689">
    <property type="entry name" value="Homeodomain-like"/>
    <property type="match status" value="1"/>
</dbReference>
<dbReference type="PANTHER" id="PTHR30055:SF226">
    <property type="entry name" value="HTH-TYPE TRANSCRIPTIONAL REGULATOR PKSA"/>
    <property type="match status" value="1"/>
</dbReference>
<organism evidence="4 5">
    <name type="scientific">Candidatus Nephthysia bennettiae</name>
    <dbReference type="NCBI Taxonomy" id="3127016"/>
    <lineage>
        <taxon>Bacteria</taxon>
        <taxon>Bacillati</taxon>
        <taxon>Candidatus Dormiibacterota</taxon>
        <taxon>Candidatus Dormibacteria</taxon>
        <taxon>Candidatus Dormibacterales</taxon>
        <taxon>Candidatus Dormibacteraceae</taxon>
        <taxon>Candidatus Nephthysia</taxon>
    </lineage>
</organism>
<dbReference type="InterPro" id="IPR001647">
    <property type="entry name" value="HTH_TetR"/>
</dbReference>
<dbReference type="GO" id="GO:0003677">
    <property type="term" value="F:DNA binding"/>
    <property type="evidence" value="ECO:0007669"/>
    <property type="project" value="UniProtKB-UniRule"/>
</dbReference>
<dbReference type="Gene3D" id="1.10.357.10">
    <property type="entry name" value="Tetracycline Repressor, domain 2"/>
    <property type="match status" value="1"/>
</dbReference>
<sequence>MSTPYEASGRTAQKQRTRDALVAAARKLVAEGLTPTVEEVAASSAISRTTAYRYFPNQRALLLVAHPESGTRSLLPMNPPQDPAERLEAVVRAFTRLVMETEGQQRTMLRLSLQADFKQPSTLLLRQGRAIAWIEEALLPLRDQLSDQVVRQLTLAIRSVVGIEALVWLTDVARLSREDAVRLMCWSAQGLLQAALTWMPPETSASG</sequence>
<evidence type="ECO:0000256" key="1">
    <source>
        <dbReference type="ARBA" id="ARBA00023125"/>
    </source>
</evidence>
<dbReference type="InterPro" id="IPR009057">
    <property type="entry name" value="Homeodomain-like_sf"/>
</dbReference>
<evidence type="ECO:0000313" key="4">
    <source>
        <dbReference type="EMBL" id="MBJ7597088.1"/>
    </source>
</evidence>
<dbReference type="AlphaFoldDB" id="A0A934K5I1"/>
<dbReference type="InterPro" id="IPR050109">
    <property type="entry name" value="HTH-type_TetR-like_transc_reg"/>
</dbReference>
<reference evidence="4" key="1">
    <citation type="submission" date="2020-10" db="EMBL/GenBank/DDBJ databases">
        <title>Ca. Dormibacterota MAGs.</title>
        <authorList>
            <person name="Montgomery K."/>
        </authorList>
    </citation>
    <scope>NUCLEOTIDE SEQUENCE [LARGE SCALE GENOMIC DNA]</scope>
    <source>
        <strain evidence="4">SC8812_S17_10</strain>
    </source>
</reference>
<gene>
    <name evidence="4" type="ORF">JF922_03245</name>
</gene>
<dbReference type="Pfam" id="PF00440">
    <property type="entry name" value="TetR_N"/>
    <property type="match status" value="1"/>
</dbReference>
<comment type="caution">
    <text evidence="4">The sequence shown here is derived from an EMBL/GenBank/DDBJ whole genome shotgun (WGS) entry which is preliminary data.</text>
</comment>
<dbReference type="PROSITE" id="PS50977">
    <property type="entry name" value="HTH_TETR_2"/>
    <property type="match status" value="1"/>
</dbReference>
<keyword evidence="1 2" id="KW-0238">DNA-binding</keyword>
<name>A0A934K5I1_9BACT</name>
<proteinExistence type="predicted"/>
<evidence type="ECO:0000259" key="3">
    <source>
        <dbReference type="PROSITE" id="PS50977"/>
    </source>
</evidence>
<feature type="DNA-binding region" description="H-T-H motif" evidence="2">
    <location>
        <begin position="36"/>
        <end position="55"/>
    </location>
</feature>